<name>A0A9P6B4M6_9AGAM</name>
<dbReference type="GO" id="GO:0046961">
    <property type="term" value="F:proton-transporting ATPase activity, rotational mechanism"/>
    <property type="evidence" value="ECO:0007669"/>
    <property type="project" value="InterPro"/>
</dbReference>
<evidence type="ECO:0000256" key="3">
    <source>
        <dbReference type="ARBA" id="ARBA00023065"/>
    </source>
</evidence>
<comment type="caution">
    <text evidence="4">The sequence shown here is derived from an EMBL/GenBank/DDBJ whole genome shotgun (WGS) entry which is preliminary data.</text>
</comment>
<dbReference type="Gene3D" id="3.30.2320.30">
    <property type="entry name" value="ATP synthase, E subunit, C-terminal"/>
    <property type="match status" value="1"/>
</dbReference>
<dbReference type="GO" id="GO:0033178">
    <property type="term" value="C:proton-transporting two-sector ATPase complex, catalytic domain"/>
    <property type="evidence" value="ECO:0007669"/>
    <property type="project" value="InterPro"/>
</dbReference>
<dbReference type="Pfam" id="PF01991">
    <property type="entry name" value="vATP-synt_E"/>
    <property type="match status" value="1"/>
</dbReference>
<keyword evidence="2" id="KW-0813">Transport</keyword>
<sequence length="227" mass="25578">MASRPLNDDEVLTEMNKMVAFIKQEAAEKARELKLKADEEFAIEKAKIVRQESLAIDANFEKKRKQAEVALKIAQSTSTNKSRLRVLQAREQLLQDLFSEAREKIVGLSSSTGSYSQFLESLIVEGLLRLMEPEVIVSSRKKDGALVEIAVNNGVQQYREISGRDVKVAVEASLRDDSAGGVKLISKDRKIVLDNTLDERLGLLEDRMLPEIRNELFGPNPNRKFYT</sequence>
<dbReference type="InterPro" id="IPR002842">
    <property type="entry name" value="ATPase_V1_Esu"/>
</dbReference>
<dbReference type="Gene3D" id="6.10.250.1620">
    <property type="match status" value="1"/>
</dbReference>
<protein>
    <recommendedName>
        <fullName evidence="6">Vacuolar ATP synthase subunit E</fullName>
    </recommendedName>
</protein>
<dbReference type="EMBL" id="MU128930">
    <property type="protein sequence ID" value="KAF9517639.1"/>
    <property type="molecule type" value="Genomic_DNA"/>
</dbReference>
<evidence type="ECO:0000256" key="1">
    <source>
        <dbReference type="ARBA" id="ARBA00005901"/>
    </source>
</evidence>
<dbReference type="AlphaFoldDB" id="A0A9P6B4M6"/>
<evidence type="ECO:0008006" key="6">
    <source>
        <dbReference type="Google" id="ProtNLM"/>
    </source>
</evidence>
<gene>
    <name evidence="4" type="ORF">BS47DRAFT_1326028</name>
</gene>
<proteinExistence type="inferred from homology"/>
<dbReference type="PANTHER" id="PTHR45715">
    <property type="entry name" value="ATPASE H+-TRANSPORTING V1 SUBUNIT E1A-RELATED"/>
    <property type="match status" value="1"/>
</dbReference>
<evidence type="ECO:0000313" key="4">
    <source>
        <dbReference type="EMBL" id="KAF9517639.1"/>
    </source>
</evidence>
<reference evidence="4" key="1">
    <citation type="journal article" date="2020" name="Nat. Commun.">
        <title>Large-scale genome sequencing of mycorrhizal fungi provides insights into the early evolution of symbiotic traits.</title>
        <authorList>
            <person name="Miyauchi S."/>
            <person name="Kiss E."/>
            <person name="Kuo A."/>
            <person name="Drula E."/>
            <person name="Kohler A."/>
            <person name="Sanchez-Garcia M."/>
            <person name="Morin E."/>
            <person name="Andreopoulos B."/>
            <person name="Barry K.W."/>
            <person name="Bonito G."/>
            <person name="Buee M."/>
            <person name="Carver A."/>
            <person name="Chen C."/>
            <person name="Cichocki N."/>
            <person name="Clum A."/>
            <person name="Culley D."/>
            <person name="Crous P.W."/>
            <person name="Fauchery L."/>
            <person name="Girlanda M."/>
            <person name="Hayes R.D."/>
            <person name="Keri Z."/>
            <person name="LaButti K."/>
            <person name="Lipzen A."/>
            <person name="Lombard V."/>
            <person name="Magnuson J."/>
            <person name="Maillard F."/>
            <person name="Murat C."/>
            <person name="Nolan M."/>
            <person name="Ohm R.A."/>
            <person name="Pangilinan J."/>
            <person name="Pereira M.F."/>
            <person name="Perotto S."/>
            <person name="Peter M."/>
            <person name="Pfister S."/>
            <person name="Riley R."/>
            <person name="Sitrit Y."/>
            <person name="Stielow J.B."/>
            <person name="Szollosi G."/>
            <person name="Zifcakova L."/>
            <person name="Stursova M."/>
            <person name="Spatafora J.W."/>
            <person name="Tedersoo L."/>
            <person name="Vaario L.M."/>
            <person name="Yamada A."/>
            <person name="Yan M."/>
            <person name="Wang P."/>
            <person name="Xu J."/>
            <person name="Bruns T."/>
            <person name="Baldrian P."/>
            <person name="Vilgalys R."/>
            <person name="Dunand C."/>
            <person name="Henrissat B."/>
            <person name="Grigoriev I.V."/>
            <person name="Hibbett D."/>
            <person name="Nagy L.G."/>
            <person name="Martin F.M."/>
        </authorList>
    </citation>
    <scope>NUCLEOTIDE SEQUENCE</scope>
    <source>
        <strain evidence="4">UP504</strain>
    </source>
</reference>
<dbReference type="HAMAP" id="MF_00311">
    <property type="entry name" value="ATP_synth_E_arch"/>
    <property type="match status" value="1"/>
</dbReference>
<organism evidence="4 5">
    <name type="scientific">Hydnum rufescens UP504</name>
    <dbReference type="NCBI Taxonomy" id="1448309"/>
    <lineage>
        <taxon>Eukaryota</taxon>
        <taxon>Fungi</taxon>
        <taxon>Dikarya</taxon>
        <taxon>Basidiomycota</taxon>
        <taxon>Agaricomycotina</taxon>
        <taxon>Agaricomycetes</taxon>
        <taxon>Cantharellales</taxon>
        <taxon>Hydnaceae</taxon>
        <taxon>Hydnum</taxon>
    </lineage>
</organism>
<keyword evidence="3" id="KW-0406">Ion transport</keyword>
<accession>A0A9P6B4M6</accession>
<dbReference type="OrthoDB" id="10263003at2759"/>
<evidence type="ECO:0000256" key="2">
    <source>
        <dbReference type="ARBA" id="ARBA00022448"/>
    </source>
</evidence>
<evidence type="ECO:0000313" key="5">
    <source>
        <dbReference type="Proteomes" id="UP000886523"/>
    </source>
</evidence>
<dbReference type="InterPro" id="IPR038495">
    <property type="entry name" value="ATPase_E_C"/>
</dbReference>
<dbReference type="SUPFAM" id="SSF160527">
    <property type="entry name" value="V-type ATPase subunit E-like"/>
    <property type="match status" value="1"/>
</dbReference>
<dbReference type="Proteomes" id="UP000886523">
    <property type="component" value="Unassembled WGS sequence"/>
</dbReference>
<comment type="similarity">
    <text evidence="1">Belongs to the V-ATPase E subunit family.</text>
</comment>
<keyword evidence="5" id="KW-1185">Reference proteome</keyword>